<protein>
    <recommendedName>
        <fullName evidence="1">glutathione-specific gamma-glutamylcyclotransferase</fullName>
        <ecNumber evidence="1">4.3.2.7</ecNumber>
    </recommendedName>
</protein>
<dbReference type="GO" id="GO:0005737">
    <property type="term" value="C:cytoplasm"/>
    <property type="evidence" value="ECO:0007669"/>
    <property type="project" value="TreeGrafter"/>
</dbReference>
<keyword evidence="3" id="KW-0808">Transferase</keyword>
<keyword evidence="2" id="KW-0456">Lyase</keyword>
<comment type="caution">
    <text evidence="3">The sequence shown here is derived from an EMBL/GenBank/DDBJ whole genome shotgun (WGS) entry which is preliminary data.</text>
</comment>
<evidence type="ECO:0000313" key="3">
    <source>
        <dbReference type="EMBL" id="PXF49907.1"/>
    </source>
</evidence>
<keyword evidence="4" id="KW-1185">Reference proteome</keyword>
<dbReference type="GO" id="GO:0006751">
    <property type="term" value="P:glutathione catabolic process"/>
    <property type="evidence" value="ECO:0007669"/>
    <property type="project" value="InterPro"/>
</dbReference>
<dbReference type="STRING" id="448386.A0A2V3J7L4"/>
<dbReference type="GO" id="GO:0061928">
    <property type="term" value="F:glutathione specific gamma-glutamylcyclotransferase activity"/>
    <property type="evidence" value="ECO:0007669"/>
    <property type="project" value="UniProtKB-EC"/>
</dbReference>
<evidence type="ECO:0000256" key="2">
    <source>
        <dbReference type="ARBA" id="ARBA00023239"/>
    </source>
</evidence>
<name>A0A2V3J7L4_9FLOR</name>
<dbReference type="InterPro" id="IPR006840">
    <property type="entry name" value="ChaC"/>
</dbReference>
<dbReference type="Gene3D" id="3.10.490.10">
    <property type="entry name" value="Gamma-glutamyl cyclotransferase-like"/>
    <property type="match status" value="1"/>
</dbReference>
<sequence>MDASDLWIFGYGSVIWKNGEIAHAEKVEGFIEGFKRRFWHGSVDHRGRAGAPGRVVSVFSKEDMQALDVEGDDMREVGSEDGWRVYGSVFRVTKEHRDKVIASLNDRETGEGYRGMWVRVFAESEGGGKRVVVQRALTYKAGIKDKDFLGFASHEEIAKQIERGVGTSGTNVEYLHRLHEALVEMGREDAHVSALYALTGGGQEGLQ</sequence>
<dbReference type="EMBL" id="NBIV01000001">
    <property type="protein sequence ID" value="PXF49907.1"/>
    <property type="molecule type" value="Genomic_DNA"/>
</dbReference>
<dbReference type="Pfam" id="PF04752">
    <property type="entry name" value="ChaC"/>
    <property type="match status" value="1"/>
</dbReference>
<organism evidence="3 4">
    <name type="scientific">Gracilariopsis chorda</name>
    <dbReference type="NCBI Taxonomy" id="448386"/>
    <lineage>
        <taxon>Eukaryota</taxon>
        <taxon>Rhodophyta</taxon>
        <taxon>Florideophyceae</taxon>
        <taxon>Rhodymeniophycidae</taxon>
        <taxon>Gracilariales</taxon>
        <taxon>Gracilariaceae</taxon>
        <taxon>Gracilariopsis</taxon>
    </lineage>
</organism>
<dbReference type="AlphaFoldDB" id="A0A2V3J7L4"/>
<gene>
    <name evidence="3" type="ORF">BWQ96_00067</name>
</gene>
<evidence type="ECO:0000313" key="4">
    <source>
        <dbReference type="Proteomes" id="UP000247409"/>
    </source>
</evidence>
<accession>A0A2V3J7L4</accession>
<reference evidence="3 4" key="1">
    <citation type="journal article" date="2018" name="Mol. Biol. Evol.">
        <title>Analysis of the draft genome of the red seaweed Gracilariopsis chorda provides insights into genome size evolution in Rhodophyta.</title>
        <authorList>
            <person name="Lee J."/>
            <person name="Yang E.C."/>
            <person name="Graf L."/>
            <person name="Yang J.H."/>
            <person name="Qiu H."/>
            <person name="Zel Zion U."/>
            <person name="Chan C.X."/>
            <person name="Stephens T.G."/>
            <person name="Weber A.P.M."/>
            <person name="Boo G.H."/>
            <person name="Boo S.M."/>
            <person name="Kim K.M."/>
            <person name="Shin Y."/>
            <person name="Jung M."/>
            <person name="Lee S.J."/>
            <person name="Yim H.S."/>
            <person name="Lee J.H."/>
            <person name="Bhattacharya D."/>
            <person name="Yoon H.S."/>
        </authorList>
    </citation>
    <scope>NUCLEOTIDE SEQUENCE [LARGE SCALE GENOMIC DNA]</scope>
    <source>
        <strain evidence="3 4">SKKU-2015</strain>
        <tissue evidence="3">Whole body</tissue>
    </source>
</reference>
<dbReference type="PANTHER" id="PTHR12192:SF2">
    <property type="entry name" value="GLUTATHIONE-SPECIFIC GAMMA-GLUTAMYLCYCLOTRANSFERASE 2"/>
    <property type="match status" value="1"/>
</dbReference>
<dbReference type="OrthoDB" id="1933483at2759"/>
<evidence type="ECO:0000256" key="1">
    <source>
        <dbReference type="ARBA" id="ARBA00012344"/>
    </source>
</evidence>
<dbReference type="PANTHER" id="PTHR12192">
    <property type="entry name" value="CATION TRANSPORT PROTEIN CHAC-RELATED"/>
    <property type="match status" value="1"/>
</dbReference>
<dbReference type="GO" id="GO:0016740">
    <property type="term" value="F:transferase activity"/>
    <property type="evidence" value="ECO:0007669"/>
    <property type="project" value="UniProtKB-KW"/>
</dbReference>
<dbReference type="Proteomes" id="UP000247409">
    <property type="component" value="Unassembled WGS sequence"/>
</dbReference>
<dbReference type="EC" id="4.3.2.7" evidence="1"/>
<proteinExistence type="predicted"/>